<dbReference type="GO" id="GO:0052917">
    <property type="term" value="F:dol-P-Man:Man(7)GlcNAc(2)-PP-Dol alpha-1,6-mannosyltransferase activity"/>
    <property type="evidence" value="ECO:0007669"/>
    <property type="project" value="UniProtKB-EC"/>
</dbReference>
<evidence type="ECO:0000256" key="10">
    <source>
        <dbReference type="ARBA" id="ARBA00044721"/>
    </source>
</evidence>
<evidence type="ECO:0000256" key="6">
    <source>
        <dbReference type="ARBA" id="ARBA00022692"/>
    </source>
</evidence>
<gene>
    <name evidence="13" type="ORF">FF38_05223</name>
</gene>
<evidence type="ECO:0000256" key="1">
    <source>
        <dbReference type="ARBA" id="ARBA00004477"/>
    </source>
</evidence>
<evidence type="ECO:0000256" key="7">
    <source>
        <dbReference type="ARBA" id="ARBA00022824"/>
    </source>
</evidence>
<keyword evidence="9 12" id="KW-0472">Membrane</keyword>
<dbReference type="AlphaFoldDB" id="A0A0L0CBX3"/>
<evidence type="ECO:0000313" key="14">
    <source>
        <dbReference type="Proteomes" id="UP000037069"/>
    </source>
</evidence>
<protein>
    <recommendedName>
        <fullName evidence="12">Mannosyltransferase</fullName>
        <ecNumber evidence="12">2.4.1.-</ecNumber>
    </recommendedName>
</protein>
<keyword evidence="7 12" id="KW-0256">Endoplasmic reticulum</keyword>
<evidence type="ECO:0000256" key="12">
    <source>
        <dbReference type="RuleBase" id="RU363075"/>
    </source>
</evidence>
<keyword evidence="8 12" id="KW-1133">Transmembrane helix</keyword>
<dbReference type="GO" id="GO:0006487">
    <property type="term" value="P:protein N-linked glycosylation"/>
    <property type="evidence" value="ECO:0007669"/>
    <property type="project" value="TreeGrafter"/>
</dbReference>
<sequence>MGASLLFVPLGLLLERRIRPIVIAAIGFVLIYSILPHKELRFIIYVFPVLNLAAATACQRFWQNSSKSIWHGFLSLCAGGHLLVNVLITLFLLLVSRTNYPGGLALRNLHNLEYNTTNVSVHISNLAAQSGVSRFLQIRDDWRYCKNEHMNYTKEETKQYTHLLMEAKNKFNTQLWPSLQEDYDTMEFIDCFNSIGIQYNSIMPVKIKTKPCLVILKRKEKPKIKENITKPEKKKKRSLEVEEEKQTLEELPKSKEVKTEKTKKLKKKKKSSEVLAQSLELETQNKENLNIEDENSAQEIVDDISHKSQEIKDDLKVPVIQEIPLNPPDDLTKLLSQGLSLEDDAIVSTVESYEDLPLPSEESNDSAQVNKEINFQELHNLALGQVNRKTRATKLKIRRIIEQHYRSKGKHIENDSKEKKYTTTVAPNASTRQSVKAIIKQERIKDMIEQISTMDLTKMCNLEKVSTKDCLKLVIDKIDEDGVSHATAS</sequence>
<keyword evidence="6 12" id="KW-0812">Transmembrane</keyword>
<feature type="transmembrane region" description="Helical" evidence="12">
    <location>
        <begin position="18"/>
        <end position="35"/>
    </location>
</feature>
<dbReference type="Proteomes" id="UP000037069">
    <property type="component" value="Unassembled WGS sequence"/>
</dbReference>
<dbReference type="PANTHER" id="PTHR22760">
    <property type="entry name" value="GLYCOSYLTRANSFERASE"/>
    <property type="match status" value="1"/>
</dbReference>
<evidence type="ECO:0000256" key="11">
    <source>
        <dbReference type="ARBA" id="ARBA00048899"/>
    </source>
</evidence>
<evidence type="ECO:0000256" key="8">
    <source>
        <dbReference type="ARBA" id="ARBA00022989"/>
    </source>
</evidence>
<reference evidence="13 14" key="1">
    <citation type="journal article" date="2015" name="Nat. Commun.">
        <title>Lucilia cuprina genome unlocks parasitic fly biology to underpin future interventions.</title>
        <authorList>
            <person name="Anstead C.A."/>
            <person name="Korhonen P.K."/>
            <person name="Young N.D."/>
            <person name="Hall R.S."/>
            <person name="Jex A.R."/>
            <person name="Murali S.C."/>
            <person name="Hughes D.S."/>
            <person name="Lee S.F."/>
            <person name="Perry T."/>
            <person name="Stroehlein A.J."/>
            <person name="Ansell B.R."/>
            <person name="Breugelmans B."/>
            <person name="Hofmann A."/>
            <person name="Qu J."/>
            <person name="Dugan S."/>
            <person name="Lee S.L."/>
            <person name="Chao H."/>
            <person name="Dinh H."/>
            <person name="Han Y."/>
            <person name="Doddapaneni H.V."/>
            <person name="Worley K.C."/>
            <person name="Muzny D.M."/>
            <person name="Ioannidis P."/>
            <person name="Waterhouse R.M."/>
            <person name="Zdobnov E.M."/>
            <person name="James P.J."/>
            <person name="Bagnall N.H."/>
            <person name="Kotze A.C."/>
            <person name="Gibbs R.A."/>
            <person name="Richards S."/>
            <person name="Batterham P."/>
            <person name="Gasser R.B."/>
        </authorList>
    </citation>
    <scope>NUCLEOTIDE SEQUENCE [LARGE SCALE GENOMIC DNA]</scope>
    <source>
        <strain evidence="13 14">LS</strain>
        <tissue evidence="13">Full body</tissue>
    </source>
</reference>
<dbReference type="EMBL" id="JRES01000634">
    <property type="protein sequence ID" value="KNC29761.1"/>
    <property type="molecule type" value="Genomic_DNA"/>
</dbReference>
<dbReference type="EC" id="2.4.1.-" evidence="12"/>
<evidence type="ECO:0000256" key="4">
    <source>
        <dbReference type="ARBA" id="ARBA00022676"/>
    </source>
</evidence>
<dbReference type="OrthoDB" id="19039at2759"/>
<dbReference type="PANTHER" id="PTHR22760:SF1">
    <property type="entry name" value="DOL-P-MAN:MAN(7)GLCNAC(2)-PP-DOL ALPHA-1,6-MANNOSYLTRANSFERASE"/>
    <property type="match status" value="1"/>
</dbReference>
<evidence type="ECO:0000256" key="3">
    <source>
        <dbReference type="ARBA" id="ARBA00007063"/>
    </source>
</evidence>
<comment type="function">
    <text evidence="10">Mannosyltransferase that operates in the biosynthetic pathway of dolichol-linked oligosaccharides, the glycan precursors employed in protein asparagine (N)-glycosylation. The assembly of dolichol-linked oligosaccharides begins on the cytosolic side of the endoplasmic reticulum membrane and finishes in its lumen. The sequential addition of sugars to dolichol pyrophosphate produces dolichol-linked oligosaccharides containing fourteen sugars, including two GlcNAcs, nine mannoses and three glucoses. Once assembled, the oligosaccharide is transferred from the lipid to nascent proteins by oligosaccharyltransferases. In the lumen of the endoplasmic reticulum, adds the eighth mannose residue in an alpha-1,6 linkage onto Man(7)GlcNAc(2)-PP-dolichol to produce Man(8)GlcNAc(2)-PP-dolichol.</text>
</comment>
<dbReference type="InterPro" id="IPR005599">
    <property type="entry name" value="GPI_mannosylTrfase"/>
</dbReference>
<dbReference type="Pfam" id="PF03901">
    <property type="entry name" value="Glyco_transf_22"/>
    <property type="match status" value="1"/>
</dbReference>
<proteinExistence type="inferred from homology"/>
<comment type="catalytic activity">
    <reaction evidence="11">
        <text>an alpha-D-Man-(1-&gt;2)-alpha-D-Man-(1-&gt;2)-alpha-D-Man-(1-&gt;3)-[alpha-D-Man-(1-&gt;2)-alpha-D-Man-(1-&gt;3)-alpha-D-Man-(1-&gt;6)]-beta-D-Man-(1-&gt;4)-beta-D-GlcNAc-(1-&gt;4)-alpha-D-GlcNAc-diphospho-di-trans,poly-cis-dolichol + a di-trans,poly-cis-dolichyl beta-D-mannosyl phosphate = an alpha-D-Man-(1-&gt;2)-alpha-D-Man-(1-&gt;2)-alpha-D-Man-(1-&gt;3)-[alpha-D-Man-(1-&gt;2)-alpha-D-Man-(1-&gt;3)-[alpha-D-Man-(1-&gt;6)]-alpha-D-Man-(1-&gt;6)]-beta-D-Man-(1-&gt;4)-beta-D-GlcNAc-(1-&gt;4)-alpha-D-GlcNAc-diphospho-di-trans,poly-cis-dolichol + a di-trans,poly-cis-dolichyl phosphate + H(+)</text>
        <dbReference type="Rhea" id="RHEA:29535"/>
        <dbReference type="Rhea" id="RHEA-COMP:19498"/>
        <dbReference type="Rhea" id="RHEA-COMP:19501"/>
        <dbReference type="Rhea" id="RHEA-COMP:19518"/>
        <dbReference type="Rhea" id="RHEA-COMP:19519"/>
        <dbReference type="ChEBI" id="CHEBI:15378"/>
        <dbReference type="ChEBI" id="CHEBI:57683"/>
        <dbReference type="ChEBI" id="CHEBI:58211"/>
        <dbReference type="ChEBI" id="CHEBI:132517"/>
        <dbReference type="ChEBI" id="CHEBI:132519"/>
        <dbReference type="EC" id="2.4.1.260"/>
    </reaction>
    <physiologicalReaction direction="left-to-right" evidence="11">
        <dbReference type="Rhea" id="RHEA:29536"/>
    </physiologicalReaction>
</comment>
<comment type="caution">
    <text evidence="12">Lacks conserved residue(s) required for the propagation of feature annotation.</text>
</comment>
<name>A0A0L0CBX3_LUCCU</name>
<dbReference type="GO" id="GO:0005789">
    <property type="term" value="C:endoplasmic reticulum membrane"/>
    <property type="evidence" value="ECO:0007669"/>
    <property type="project" value="UniProtKB-SubCell"/>
</dbReference>
<dbReference type="UniPathway" id="UPA00378"/>
<keyword evidence="14" id="KW-1185">Reference proteome</keyword>
<dbReference type="STRING" id="7375.A0A0L0CBX3"/>
<evidence type="ECO:0000313" key="13">
    <source>
        <dbReference type="EMBL" id="KNC29761.1"/>
    </source>
</evidence>
<evidence type="ECO:0000256" key="9">
    <source>
        <dbReference type="ARBA" id="ARBA00023136"/>
    </source>
</evidence>
<comment type="similarity">
    <text evidence="3 12">Belongs to the glycosyltransferase 22 family.</text>
</comment>
<keyword evidence="4 12" id="KW-0328">Glycosyltransferase</keyword>
<keyword evidence="5 13" id="KW-0808">Transferase</keyword>
<accession>A0A0L0CBX3</accession>
<feature type="transmembrane region" description="Helical" evidence="12">
    <location>
        <begin position="68"/>
        <end position="95"/>
    </location>
</feature>
<organism evidence="13 14">
    <name type="scientific">Lucilia cuprina</name>
    <name type="common">Green bottle fly</name>
    <name type="synonym">Australian sheep blowfly</name>
    <dbReference type="NCBI Taxonomy" id="7375"/>
    <lineage>
        <taxon>Eukaryota</taxon>
        <taxon>Metazoa</taxon>
        <taxon>Ecdysozoa</taxon>
        <taxon>Arthropoda</taxon>
        <taxon>Hexapoda</taxon>
        <taxon>Insecta</taxon>
        <taxon>Pterygota</taxon>
        <taxon>Neoptera</taxon>
        <taxon>Endopterygota</taxon>
        <taxon>Diptera</taxon>
        <taxon>Brachycera</taxon>
        <taxon>Muscomorpha</taxon>
        <taxon>Oestroidea</taxon>
        <taxon>Calliphoridae</taxon>
        <taxon>Luciliinae</taxon>
        <taxon>Lucilia</taxon>
    </lineage>
</organism>
<dbReference type="OMA" id="WRYCKNE"/>
<comment type="caution">
    <text evidence="13">The sequence shown here is derived from an EMBL/GenBank/DDBJ whole genome shotgun (WGS) entry which is preliminary data.</text>
</comment>
<evidence type="ECO:0000256" key="5">
    <source>
        <dbReference type="ARBA" id="ARBA00022679"/>
    </source>
</evidence>
<evidence type="ECO:0000256" key="2">
    <source>
        <dbReference type="ARBA" id="ARBA00004922"/>
    </source>
</evidence>
<comment type="subcellular location">
    <subcellularLocation>
        <location evidence="1 12">Endoplasmic reticulum membrane</location>
        <topology evidence="1 12">Multi-pass membrane protein</topology>
    </subcellularLocation>
</comment>
<comment type="pathway">
    <text evidence="2">Protein modification; protein glycosylation.</text>
</comment>